<keyword evidence="9" id="KW-1185">Reference proteome</keyword>
<dbReference type="InterPro" id="IPR046373">
    <property type="entry name" value="Acyl-CoA_Oxase/DH_mid-dom_sf"/>
</dbReference>
<gene>
    <name evidence="8" type="ORF">D3Y57_15420</name>
</gene>
<dbReference type="Gene3D" id="1.10.540.10">
    <property type="entry name" value="Acyl-CoA dehydrogenase/oxidase, N-terminal domain"/>
    <property type="match status" value="1"/>
</dbReference>
<evidence type="ECO:0000313" key="8">
    <source>
        <dbReference type="EMBL" id="AYJ87072.1"/>
    </source>
</evidence>
<dbReference type="InterPro" id="IPR037069">
    <property type="entry name" value="AcylCoA_DH/ox_N_sf"/>
</dbReference>
<dbReference type="SUPFAM" id="SSF47203">
    <property type="entry name" value="Acyl-CoA dehydrogenase C-terminal domain-like"/>
    <property type="match status" value="1"/>
</dbReference>
<dbReference type="Proteomes" id="UP000276254">
    <property type="component" value="Chromosome"/>
</dbReference>
<feature type="domain" description="Acyl-CoA dehydrogenase/oxidase N-terminal" evidence="7">
    <location>
        <begin position="6"/>
        <end position="119"/>
    </location>
</feature>
<organism evidence="8 9">
    <name type="scientific">Sphingomonas paeninsulae</name>
    <dbReference type="NCBI Taxonomy" id="2319844"/>
    <lineage>
        <taxon>Bacteria</taxon>
        <taxon>Pseudomonadati</taxon>
        <taxon>Pseudomonadota</taxon>
        <taxon>Alphaproteobacteria</taxon>
        <taxon>Sphingomonadales</taxon>
        <taxon>Sphingomonadaceae</taxon>
        <taxon>Sphingomonas</taxon>
    </lineage>
</organism>
<dbReference type="OrthoDB" id="7328575at2"/>
<dbReference type="CDD" id="cd00567">
    <property type="entry name" value="ACAD"/>
    <property type="match status" value="1"/>
</dbReference>
<dbReference type="InterPro" id="IPR009100">
    <property type="entry name" value="AcylCoA_DH/oxidase_NM_dom_sf"/>
</dbReference>
<dbReference type="EMBL" id="CP032829">
    <property type="protein sequence ID" value="AYJ87072.1"/>
    <property type="molecule type" value="Genomic_DNA"/>
</dbReference>
<keyword evidence="3" id="KW-0285">Flavoprotein</keyword>
<dbReference type="KEGG" id="spha:D3Y57_15420"/>
<dbReference type="PANTHER" id="PTHR43884:SF20">
    <property type="entry name" value="ACYL-COA DEHYDROGENASE FADE28"/>
    <property type="match status" value="1"/>
</dbReference>
<evidence type="ECO:0000313" key="9">
    <source>
        <dbReference type="Proteomes" id="UP000276254"/>
    </source>
</evidence>
<feature type="domain" description="Acyl-CoA dehydrogenase/oxidase C-terminal" evidence="6">
    <location>
        <begin position="243"/>
        <end position="376"/>
    </location>
</feature>
<dbReference type="InterPro" id="IPR009075">
    <property type="entry name" value="AcylCo_DH/oxidase_C"/>
</dbReference>
<dbReference type="InterPro" id="IPR036250">
    <property type="entry name" value="AcylCo_DH-like_C"/>
</dbReference>
<evidence type="ECO:0000259" key="7">
    <source>
        <dbReference type="Pfam" id="PF02771"/>
    </source>
</evidence>
<dbReference type="Pfam" id="PF02771">
    <property type="entry name" value="Acyl-CoA_dh_N"/>
    <property type="match status" value="1"/>
</dbReference>
<evidence type="ECO:0000256" key="3">
    <source>
        <dbReference type="ARBA" id="ARBA00022630"/>
    </source>
</evidence>
<comment type="cofactor">
    <cofactor evidence="1">
        <name>FAD</name>
        <dbReference type="ChEBI" id="CHEBI:57692"/>
    </cofactor>
</comment>
<dbReference type="RefSeq" id="WP_121154000.1">
    <property type="nucleotide sequence ID" value="NZ_CP032829.1"/>
</dbReference>
<dbReference type="PANTHER" id="PTHR43884">
    <property type="entry name" value="ACYL-COA DEHYDROGENASE"/>
    <property type="match status" value="1"/>
</dbReference>
<evidence type="ECO:0000256" key="2">
    <source>
        <dbReference type="ARBA" id="ARBA00009347"/>
    </source>
</evidence>
<accession>A0A494TIC9</accession>
<protein>
    <submittedName>
        <fullName evidence="8">Acyl-CoA dehydrogenase</fullName>
    </submittedName>
</protein>
<evidence type="ECO:0000256" key="1">
    <source>
        <dbReference type="ARBA" id="ARBA00001974"/>
    </source>
</evidence>
<comment type="similarity">
    <text evidence="2">Belongs to the acyl-CoA dehydrogenase family.</text>
</comment>
<name>A0A494TIC9_SPHPE</name>
<sequence length="387" mass="40989">MALTLTDEQVAVRDAARDYLQENAGFEQLRRTVDGTAGWDEELWRGFASELGFAGAGIAEEDGGIGLGAIEQALILEELGRTLAPIPWFESVVLAGRAITATATADQRRKLLSGISTGETIATLAMLASSGVSAPDGVGPQIDLKDGQWVLAGEAHYVPFGHVATLLIVAARRPGTSGWDGLTLIALPVDTPGLSVKRVVSLDLTRPYTTVCFDNVTVDESQLLGAVGEAGPALHRTLIGAAGLLAAEQLGGATRSLEETVAYAKDRVQFGRTIGSFQAVKHRLADMKLLVDYARSASDWAARAIAEDGDFESAASGARSYCSDAFLTCASDAIQLHGGIGFTWEHHAHLFFKRARSSSTMLGSPAEHREAIARTIIDPAIDQPEHV</sequence>
<evidence type="ECO:0000256" key="4">
    <source>
        <dbReference type="ARBA" id="ARBA00022827"/>
    </source>
</evidence>
<reference evidence="8 9" key="1">
    <citation type="submission" date="2018-09" db="EMBL/GenBank/DDBJ databases">
        <title>Sphingomonas peninsula sp. nov., isolated from fildes peninsula, Antarctic soil.</title>
        <authorList>
            <person name="Yingchao G."/>
        </authorList>
    </citation>
    <scope>NUCLEOTIDE SEQUENCE [LARGE SCALE GENOMIC DNA]</scope>
    <source>
        <strain evidence="8 9">YZ-8</strain>
    </source>
</reference>
<keyword evidence="5" id="KW-0560">Oxidoreductase</keyword>
<dbReference type="SUPFAM" id="SSF56645">
    <property type="entry name" value="Acyl-CoA dehydrogenase NM domain-like"/>
    <property type="match status" value="1"/>
</dbReference>
<dbReference type="Gene3D" id="1.20.140.10">
    <property type="entry name" value="Butyryl-CoA Dehydrogenase, subunit A, domain 3"/>
    <property type="match status" value="1"/>
</dbReference>
<evidence type="ECO:0000259" key="6">
    <source>
        <dbReference type="Pfam" id="PF00441"/>
    </source>
</evidence>
<keyword evidence="4" id="KW-0274">FAD</keyword>
<dbReference type="Pfam" id="PF00441">
    <property type="entry name" value="Acyl-CoA_dh_1"/>
    <property type="match status" value="1"/>
</dbReference>
<evidence type="ECO:0000256" key="5">
    <source>
        <dbReference type="ARBA" id="ARBA00023002"/>
    </source>
</evidence>
<dbReference type="InterPro" id="IPR013786">
    <property type="entry name" value="AcylCoA_DH/ox_N"/>
</dbReference>
<dbReference type="AlphaFoldDB" id="A0A494TIC9"/>
<dbReference type="Gene3D" id="2.40.110.10">
    <property type="entry name" value="Butyryl-CoA Dehydrogenase, subunit A, domain 2"/>
    <property type="match status" value="1"/>
</dbReference>
<dbReference type="GO" id="GO:0050660">
    <property type="term" value="F:flavin adenine dinucleotide binding"/>
    <property type="evidence" value="ECO:0007669"/>
    <property type="project" value="InterPro"/>
</dbReference>
<proteinExistence type="inferred from homology"/>
<dbReference type="GO" id="GO:0003995">
    <property type="term" value="F:acyl-CoA dehydrogenase activity"/>
    <property type="evidence" value="ECO:0007669"/>
    <property type="project" value="TreeGrafter"/>
</dbReference>